<dbReference type="NCBIfam" id="TIGR01451">
    <property type="entry name" value="B_ant_repeat"/>
    <property type="match status" value="1"/>
</dbReference>
<reference evidence="2 3" key="1">
    <citation type="submission" date="2020-08" db="EMBL/GenBank/DDBJ databases">
        <title>Genomic Encyclopedia of Type Strains, Phase IV (KMG-IV): sequencing the most valuable type-strain genomes for metagenomic binning, comparative biology and taxonomic classification.</title>
        <authorList>
            <person name="Goeker M."/>
        </authorList>
    </citation>
    <scope>NUCLEOTIDE SEQUENCE [LARGE SCALE GENOMIC DNA]</scope>
    <source>
        <strain evidence="2 3">DSM 23240</strain>
    </source>
</reference>
<evidence type="ECO:0000313" key="2">
    <source>
        <dbReference type="EMBL" id="MBB5199949.1"/>
    </source>
</evidence>
<accession>A0A840RU01</accession>
<sequence>MKTLFSMIKTVARLCRPSTLLRATLLVTLICFGNAAQAQNFYIRSTIEPTEAYMGDMVEVQMMAQARGYTLTSCKGEFTGKFEFWNTDNGDSFNAVCGDNIGTWGGIKKIVVNSKVGKPGDTVEFLASAKYVGVEGLSVKKTFKIIDIGGTAKAHLTSTGSNTVTISGTINPSANQVRIYDASGTEISRPSITGDRNNQRFSMTTLPQLVGMQTFDVYGYYVTNSGDESYAFLKSVAVFVPAPPPTWIGPANNSAFSPSKGKPLEIILETVSGIGGVQVFWSEQESMNDDTPNIVVEANLDEKNQFKIAVPASMDWVPGKKMYVGVRIRNNGFQSSLSNRAFNVVLPETPPAPTWISPTSNSWYGPSADNLFKLSGKTVPDVEQINASWCTADRRTCGQTDFQYVKVGADGIFKDFVIPASKNWVLGTDYLVKFVVKRQGQVSDPSPEYRFYTRLLAEWRSPAASTVYWPATGGRFIIGGQTDAAVKSIEVWSRLNGSGQWEELIVPVSLKSDNTFVVAIDGSMAWLKGSRQVQFRGIVNGVKGENWSISRSFKVERAPSTQLWRSPENNSEYIPQTDKPLQISAETDAGVNKVTTRSKMQGKSDATASVKGAWVTLKDNVFSNLSIPDSVNWQEGQTYEVKFKVQRDGIDADDWSPILNIYVPYTSPLSHLEWISPDDGSSHTPSTGNLKISGKTDIGVNTITTLVKIQGSDGAGTQNNAIAVKLDSENRFSDLEVLNSDKWVEGNTYEVKFFSRRDNISSADFSLPRTFKVPYTTPAGTPAWRGLTDGSAYTPSTDNPLRFGGKIDLGENQQVRLWWKGPGSGPDGVTEADVAVTLDANGEFKDIPIPGSVNWQPEAAYDLLFQVVRPGGLVSAWSPYLKINVPNTEPTMLVWVGPDANSFYTPSNDNLLKISGETEPGVDEVHARWREAGSNLYIYPGAVPTALDSNNRFTIPVGRTGEWLAGNAYEVQFKVKRKGLQSEWSAPRLINAQYTTPTTLIWLSPENNTDYIPSKDNLLKISGETDPGVNEVHARWREIGTDGVFTYPGAVPTGLDSNNHFTISVGRSDEWENGKSYDVQFKVKRGGVQSEWSSSRMINVPFTLGWISPDQDSTYTPSHDNLLQITGETDPGVDEVHVWWQEVVAGGNTYPGAVSIKLDSNNRFTIPVGRTDEWEAGKSYEVKFKVKRGGWQSAWSAGRMIHVPFKGNWTDSVPESWQNPSTAKPILIAGKTVPGVNQINIFWKSEDGTDAGNTSYKDMAFTGQDGLFRVPLEASQHWKDGATYAVWFHVKKKDGYLESSVSDIRTIHVDRLAPVLDNLQQAMSDDGHYTLTGTAVDNNSGLGPNGDGKGAINIRWRTGPEEQWSESITDMASFGTFAFGLTAEQLHQHWTVEVEIIATDRAGNQTPKLLKPYVTAPVIKLGVTRTNWESSASNVDHQVVRSGPADVGRKRISTSSGSQMFAGDTFTYSITVTGKKGNAENVNLTYKLPAGLEAHGPLILGAGANPGVVLNPDWDGTPSHSQLLTKGGKLSAKETFNIRIPVRIKADAEISVASRVVLGATGMEDLGVDDVVSLVPDQGVLKLVKSVDKVAANEGDTLDYTIKFSNTSSSFIAMQEIHDSIDSRMTLKNVTCGENIPAGITCTLQKSEAAAIWRFSGQLPAGASGSVGYSATIDLH</sequence>
<dbReference type="InterPro" id="IPR047589">
    <property type="entry name" value="DUF11_rpt"/>
</dbReference>
<feature type="signal peptide" evidence="1">
    <location>
        <begin position="1"/>
        <end position="38"/>
    </location>
</feature>
<dbReference type="EMBL" id="JACHHQ010000003">
    <property type="protein sequence ID" value="MBB5199949.1"/>
    <property type="molecule type" value="Genomic_DNA"/>
</dbReference>
<gene>
    <name evidence="2" type="ORF">HNR39_001781</name>
</gene>
<organism evidence="2 3">
    <name type="scientific">Glaciimonas immobilis</name>
    <dbReference type="NCBI Taxonomy" id="728004"/>
    <lineage>
        <taxon>Bacteria</taxon>
        <taxon>Pseudomonadati</taxon>
        <taxon>Pseudomonadota</taxon>
        <taxon>Betaproteobacteria</taxon>
        <taxon>Burkholderiales</taxon>
        <taxon>Oxalobacteraceae</taxon>
        <taxon>Glaciimonas</taxon>
    </lineage>
</organism>
<dbReference type="Proteomes" id="UP000571084">
    <property type="component" value="Unassembled WGS sequence"/>
</dbReference>
<keyword evidence="1" id="KW-0732">Signal</keyword>
<feature type="chain" id="PRO_5032383194" evidence="1">
    <location>
        <begin position="39"/>
        <end position="1676"/>
    </location>
</feature>
<comment type="caution">
    <text evidence="2">The sequence shown here is derived from an EMBL/GenBank/DDBJ whole genome shotgun (WGS) entry which is preliminary data.</text>
</comment>
<dbReference type="RefSeq" id="WP_168056296.1">
    <property type="nucleotide sequence ID" value="NZ_JAAOZT010000009.1"/>
</dbReference>
<keyword evidence="3" id="KW-1185">Reference proteome</keyword>
<evidence type="ECO:0000256" key="1">
    <source>
        <dbReference type="SAM" id="SignalP"/>
    </source>
</evidence>
<proteinExistence type="predicted"/>
<evidence type="ECO:0000313" key="3">
    <source>
        <dbReference type="Proteomes" id="UP000571084"/>
    </source>
</evidence>
<protein>
    <submittedName>
        <fullName evidence="2">Putative repeat protein (TIGR01451 family)</fullName>
    </submittedName>
</protein>
<name>A0A840RU01_9BURK</name>